<dbReference type="GO" id="GO:0016787">
    <property type="term" value="F:hydrolase activity"/>
    <property type="evidence" value="ECO:0007669"/>
    <property type="project" value="UniProtKB-KW"/>
</dbReference>
<dbReference type="InterPro" id="IPR001279">
    <property type="entry name" value="Metallo-B-lactamas"/>
</dbReference>
<dbReference type="PANTHER" id="PTHR23131">
    <property type="entry name" value="ENDORIBONUCLEASE LACTB2"/>
    <property type="match status" value="1"/>
</dbReference>
<dbReference type="KEGG" id="vil:CFK37_14490"/>
<dbReference type="EMBL" id="CP022315">
    <property type="protein sequence ID" value="ASK63273.1"/>
    <property type="molecule type" value="Genomic_DNA"/>
</dbReference>
<dbReference type="OrthoDB" id="2971563at2"/>
<dbReference type="SMART" id="SM00849">
    <property type="entry name" value="Lactamase_B"/>
    <property type="match status" value="1"/>
</dbReference>
<dbReference type="AlphaFoldDB" id="A0A220U6C8"/>
<evidence type="ECO:0000259" key="1">
    <source>
        <dbReference type="SMART" id="SM00849"/>
    </source>
</evidence>
<gene>
    <name evidence="2" type="ORF">CFK37_14490</name>
</gene>
<dbReference type="RefSeq" id="WP_089062532.1">
    <property type="nucleotide sequence ID" value="NZ_CP022315.1"/>
</dbReference>
<dbReference type="InterPro" id="IPR036866">
    <property type="entry name" value="RibonucZ/Hydroxyglut_hydro"/>
</dbReference>
<keyword evidence="3" id="KW-1185">Reference proteome</keyword>
<sequence>MQVVHDTISKLTIPTPFAVGDTHVYLLKGDMLSLIDAGVKTAEAYDALTAQLKDLGYHPNDIEQIILTHHHPDHTGLVERFPKANTLAGHKNNDLWLTRNPEFFERFAQFYRDFFIASGVPQSFKGFLKKLEEPIHYAGEGKLTAFLEEDNHLPGHGDWRVIETKGHAQSHLSFFREQDGAFIGGDHILEHISPNPIIEPPYDGEKERAKPLVQYRANLLKCLSLGISTVYPGHGINVLNIDELVPSQIKRQEQRAAKVLQMLEEDGEQTPFQLCQRLFPKQIAKQLDLTMSETTGQLDYLEECGKIRKATHKGIYYYHVIR</sequence>
<keyword evidence="2" id="KW-0378">Hydrolase</keyword>
<name>A0A220U6C8_9BACI</name>
<protein>
    <submittedName>
        <fullName evidence="2">MBL fold metallo-hydrolase</fullName>
    </submittedName>
</protein>
<reference evidence="2 3" key="1">
    <citation type="submission" date="2017-07" db="EMBL/GenBank/DDBJ databases">
        <title>Virgibacillus sp. LM2416.</title>
        <authorList>
            <person name="Tak E.J."/>
            <person name="Bae J.-W."/>
        </authorList>
    </citation>
    <scope>NUCLEOTIDE SEQUENCE [LARGE SCALE GENOMIC DNA]</scope>
    <source>
        <strain evidence="2 3">LM2416</strain>
    </source>
</reference>
<organism evidence="2 3">
    <name type="scientific">Virgibacillus phasianinus</name>
    <dbReference type="NCBI Taxonomy" id="2017483"/>
    <lineage>
        <taxon>Bacteria</taxon>
        <taxon>Bacillati</taxon>
        <taxon>Bacillota</taxon>
        <taxon>Bacilli</taxon>
        <taxon>Bacillales</taxon>
        <taxon>Bacillaceae</taxon>
        <taxon>Virgibacillus</taxon>
    </lineage>
</organism>
<dbReference type="PANTHER" id="PTHR23131:SF4">
    <property type="entry name" value="METALLO-BETA-LACTAMASE SUPERFAMILY POTEIN"/>
    <property type="match status" value="1"/>
</dbReference>
<dbReference type="Gene3D" id="3.60.15.10">
    <property type="entry name" value="Ribonuclease Z/Hydroxyacylglutathione hydrolase-like"/>
    <property type="match status" value="1"/>
</dbReference>
<dbReference type="SUPFAM" id="SSF56281">
    <property type="entry name" value="Metallo-hydrolase/oxidoreductase"/>
    <property type="match status" value="1"/>
</dbReference>
<dbReference type="InterPro" id="IPR050662">
    <property type="entry name" value="Sec-metab_biosynth-thioest"/>
</dbReference>
<evidence type="ECO:0000313" key="3">
    <source>
        <dbReference type="Proteomes" id="UP000198312"/>
    </source>
</evidence>
<dbReference type="Pfam" id="PF00753">
    <property type="entry name" value="Lactamase_B"/>
    <property type="match status" value="1"/>
</dbReference>
<feature type="domain" description="Metallo-beta-lactamase" evidence="1">
    <location>
        <begin position="21"/>
        <end position="234"/>
    </location>
</feature>
<dbReference type="Proteomes" id="UP000198312">
    <property type="component" value="Chromosome"/>
</dbReference>
<proteinExistence type="predicted"/>
<accession>A0A220U6C8</accession>
<evidence type="ECO:0000313" key="2">
    <source>
        <dbReference type="EMBL" id="ASK63273.1"/>
    </source>
</evidence>